<feature type="region of interest" description="Disordered" evidence="1">
    <location>
        <begin position="34"/>
        <end position="53"/>
    </location>
</feature>
<name>A0ABP3J646_9ACTN</name>
<gene>
    <name evidence="3" type="ORF">GCM10009544_02870</name>
</gene>
<reference evidence="4" key="1">
    <citation type="journal article" date="2019" name="Int. J. Syst. Evol. Microbiol.">
        <title>The Global Catalogue of Microorganisms (GCM) 10K type strain sequencing project: providing services to taxonomists for standard genome sequencing and annotation.</title>
        <authorList>
            <consortium name="The Broad Institute Genomics Platform"/>
            <consortium name="The Broad Institute Genome Sequencing Center for Infectious Disease"/>
            <person name="Wu L."/>
            <person name="Ma J."/>
        </authorList>
    </citation>
    <scope>NUCLEOTIDE SEQUENCE [LARGE SCALE GENOMIC DNA]</scope>
    <source>
        <strain evidence="4">JCM 10649</strain>
    </source>
</reference>
<sequence length="428" mass="45267">MRHSRSPGLWRRGLTVLTAVAASALAATTATAAPAGPAAAKPAAPAAGQPKLGDSCTSADLGKRFPYIKTTQVVPTITHFKGWYVTEGSTGSQTIETSTQTVVTVQVGLSANIQGSFQVELLGQVGGSLGLNVQIASSTTSSESKSISWDFRLPGYYALYEGTRKVTGQYGSLNCNRVDTGNGTYATKWVNGPESGSYTTYTTLEEGAVRCEDKVPATSIMRKAQDLLDCGSPAATAKHPAGPVSTPKAEKAKRDANNAATAAQSTKATRAAKPATRAALNCQPGAYKIDVPGKPLNWSAPLLANDGIRLRQSNWTSAHLDNWRLCNVTENSGVLEATLWNWGNGGCATIPANIANQEQAYLTTATCGEDDLQRFYIYRDVPGSSKIGLQNKHTGSMMGHDRYADGELIRQYSSGRQDGTSTYTLTGV</sequence>
<feature type="compositionally biased region" description="Low complexity" evidence="1">
    <location>
        <begin position="34"/>
        <end position="47"/>
    </location>
</feature>
<keyword evidence="4" id="KW-1185">Reference proteome</keyword>
<dbReference type="InterPro" id="IPR006311">
    <property type="entry name" value="TAT_signal"/>
</dbReference>
<keyword evidence="2" id="KW-0732">Signal</keyword>
<dbReference type="RefSeq" id="WP_344084087.1">
    <property type="nucleotide sequence ID" value="NZ_BAAAHB010000001.1"/>
</dbReference>
<evidence type="ECO:0000256" key="1">
    <source>
        <dbReference type="SAM" id="MobiDB-lite"/>
    </source>
</evidence>
<protein>
    <recommendedName>
        <fullName evidence="5">Ricin B lectin domain-containing protein</fullName>
    </recommendedName>
</protein>
<accession>A0ABP3J646</accession>
<dbReference type="Proteomes" id="UP001499895">
    <property type="component" value="Unassembled WGS sequence"/>
</dbReference>
<dbReference type="EMBL" id="BAAAHB010000001">
    <property type="protein sequence ID" value="GAA0443466.1"/>
    <property type="molecule type" value="Genomic_DNA"/>
</dbReference>
<evidence type="ECO:0000313" key="3">
    <source>
        <dbReference type="EMBL" id="GAA0443466.1"/>
    </source>
</evidence>
<dbReference type="PROSITE" id="PS51318">
    <property type="entry name" value="TAT"/>
    <property type="match status" value="1"/>
</dbReference>
<feature type="signal peptide" evidence="2">
    <location>
        <begin position="1"/>
        <end position="32"/>
    </location>
</feature>
<proteinExistence type="predicted"/>
<organism evidence="3 4">
    <name type="scientific">Streptomyces stramineus</name>
    <dbReference type="NCBI Taxonomy" id="173861"/>
    <lineage>
        <taxon>Bacteria</taxon>
        <taxon>Bacillati</taxon>
        <taxon>Actinomycetota</taxon>
        <taxon>Actinomycetes</taxon>
        <taxon>Kitasatosporales</taxon>
        <taxon>Streptomycetaceae</taxon>
        <taxon>Streptomyces</taxon>
    </lineage>
</organism>
<evidence type="ECO:0000256" key="2">
    <source>
        <dbReference type="SAM" id="SignalP"/>
    </source>
</evidence>
<feature type="region of interest" description="Disordered" evidence="1">
    <location>
        <begin position="233"/>
        <end position="253"/>
    </location>
</feature>
<feature type="chain" id="PRO_5046650147" description="Ricin B lectin domain-containing protein" evidence="2">
    <location>
        <begin position="33"/>
        <end position="428"/>
    </location>
</feature>
<evidence type="ECO:0000313" key="4">
    <source>
        <dbReference type="Proteomes" id="UP001499895"/>
    </source>
</evidence>
<evidence type="ECO:0008006" key="5">
    <source>
        <dbReference type="Google" id="ProtNLM"/>
    </source>
</evidence>
<comment type="caution">
    <text evidence="3">The sequence shown here is derived from an EMBL/GenBank/DDBJ whole genome shotgun (WGS) entry which is preliminary data.</text>
</comment>